<protein>
    <submittedName>
        <fullName evidence="1">Uncharacterized protein</fullName>
    </submittedName>
</protein>
<evidence type="ECO:0000313" key="2">
    <source>
        <dbReference type="Proteomes" id="UP000824890"/>
    </source>
</evidence>
<reference evidence="1 2" key="1">
    <citation type="submission" date="2021-05" db="EMBL/GenBank/DDBJ databases">
        <title>Genome Assembly of Synthetic Allotetraploid Brassica napus Reveals Homoeologous Exchanges between Subgenomes.</title>
        <authorList>
            <person name="Davis J.T."/>
        </authorList>
    </citation>
    <scope>NUCLEOTIDE SEQUENCE [LARGE SCALE GENOMIC DNA]</scope>
    <source>
        <strain evidence="2">cv. Da-Ae</strain>
        <tissue evidence="1">Seedling</tissue>
    </source>
</reference>
<dbReference type="InterPro" id="IPR037239">
    <property type="entry name" value="OSBP_sf"/>
</dbReference>
<sequence length="412" mass="46945">VISLIPIKVIHLLGGQALPLLEPIIWAVSHEGANVESDEDDVAFFDTLHIEADKLKAMDLSTIKTPSSLTACSHFLLCRCALTIWNRALEWGKQLSLYLAMRPRKAGSANLLILYMARHIMKLISLIKDFVSSLRRQMSRHPMIVACHCEGRSIILGKLKYQKKILRTLDPVGVLTLKFDDGETYEWSKVTTSIYNITLGKLYCDHYGTMRIKGGGNYSCRLKFKKQSVKDRNPRQVVHGFVLDNRTGEKVAILIGKWDEAMYYVLGDPTTKPKGYDPMTEAITLGMMDKFPSTDSRLRPDQRHLENGEYHAAKLRLEQLRKDGNRDGLEKMKGIIGGYWEAREKKIGNKITDIFKSSNSATLFHLHNHLMFSFILIQTYWRSSPTRDSTNFSRMVYLTLIMNLGRSKDGSL</sequence>
<organism evidence="1 2">
    <name type="scientific">Brassica napus</name>
    <name type="common">Rape</name>
    <dbReference type="NCBI Taxonomy" id="3708"/>
    <lineage>
        <taxon>Eukaryota</taxon>
        <taxon>Viridiplantae</taxon>
        <taxon>Streptophyta</taxon>
        <taxon>Embryophyta</taxon>
        <taxon>Tracheophyta</taxon>
        <taxon>Spermatophyta</taxon>
        <taxon>Magnoliopsida</taxon>
        <taxon>eudicotyledons</taxon>
        <taxon>Gunneridae</taxon>
        <taxon>Pentapetalae</taxon>
        <taxon>rosids</taxon>
        <taxon>malvids</taxon>
        <taxon>Brassicales</taxon>
        <taxon>Brassicaceae</taxon>
        <taxon>Brassiceae</taxon>
        <taxon>Brassica</taxon>
    </lineage>
</organism>
<dbReference type="InterPro" id="IPR000648">
    <property type="entry name" value="Oxysterol-bd"/>
</dbReference>
<proteinExistence type="predicted"/>
<dbReference type="Proteomes" id="UP000824890">
    <property type="component" value="Unassembled WGS sequence"/>
</dbReference>
<dbReference type="PANTHER" id="PTHR10972:SF67">
    <property type="entry name" value="OXYSTEROL-BINDING PROTEIN-RELATED PROTEIN 1D"/>
    <property type="match status" value="1"/>
</dbReference>
<comment type="caution">
    <text evidence="1">The sequence shown here is derived from an EMBL/GenBank/DDBJ whole genome shotgun (WGS) entry which is preliminary data.</text>
</comment>
<gene>
    <name evidence="1" type="ORF">HID58_021355</name>
</gene>
<dbReference type="Pfam" id="PF01237">
    <property type="entry name" value="Oxysterol_BP"/>
    <property type="match status" value="1"/>
</dbReference>
<keyword evidence="2" id="KW-1185">Reference proteome</keyword>
<dbReference type="PANTHER" id="PTHR10972">
    <property type="entry name" value="OXYSTEROL-BINDING PROTEIN-RELATED"/>
    <property type="match status" value="1"/>
</dbReference>
<name>A0ABQ8CX11_BRANA</name>
<dbReference type="EMBL" id="JAGKQM010000006">
    <property type="protein sequence ID" value="KAH0921337.1"/>
    <property type="molecule type" value="Genomic_DNA"/>
</dbReference>
<dbReference type="SUPFAM" id="SSF144000">
    <property type="entry name" value="Oxysterol-binding protein-like"/>
    <property type="match status" value="1"/>
</dbReference>
<dbReference type="Gene3D" id="2.40.160.120">
    <property type="match status" value="1"/>
</dbReference>
<evidence type="ECO:0000313" key="1">
    <source>
        <dbReference type="EMBL" id="KAH0921337.1"/>
    </source>
</evidence>
<accession>A0ABQ8CX11</accession>
<feature type="non-terminal residue" evidence="1">
    <location>
        <position position="1"/>
    </location>
</feature>